<feature type="region of interest" description="Disordered" evidence="5">
    <location>
        <begin position="1"/>
        <end position="24"/>
    </location>
</feature>
<dbReference type="PROSITE" id="PS50850">
    <property type="entry name" value="MFS"/>
    <property type="match status" value="1"/>
</dbReference>
<keyword evidence="3 6" id="KW-1133">Transmembrane helix</keyword>
<feature type="transmembrane region" description="Helical" evidence="6">
    <location>
        <begin position="324"/>
        <end position="348"/>
    </location>
</feature>
<protein>
    <submittedName>
        <fullName evidence="8">MFS transporter</fullName>
    </submittedName>
</protein>
<dbReference type="Gene3D" id="1.20.1720.10">
    <property type="entry name" value="Multidrug resistance protein D"/>
    <property type="match status" value="1"/>
</dbReference>
<comment type="caution">
    <text evidence="8">The sequence shown here is derived from an EMBL/GenBank/DDBJ whole genome shotgun (WGS) entry which is preliminary data.</text>
</comment>
<gene>
    <name evidence="8" type="ORF">QF206_04665</name>
</gene>
<dbReference type="Proteomes" id="UP001321506">
    <property type="component" value="Unassembled WGS sequence"/>
</dbReference>
<feature type="transmembrane region" description="Helical" evidence="6">
    <location>
        <begin position="360"/>
        <end position="378"/>
    </location>
</feature>
<dbReference type="GO" id="GO:0005886">
    <property type="term" value="C:plasma membrane"/>
    <property type="evidence" value="ECO:0007669"/>
    <property type="project" value="UniProtKB-SubCell"/>
</dbReference>
<dbReference type="PANTHER" id="PTHR42718">
    <property type="entry name" value="MAJOR FACILITATOR SUPERFAMILY MULTIDRUG TRANSPORTER MFSC"/>
    <property type="match status" value="1"/>
</dbReference>
<feature type="transmembrane region" description="Helical" evidence="6">
    <location>
        <begin position="423"/>
        <end position="442"/>
    </location>
</feature>
<organism evidence="8 9">
    <name type="scientific">Ruicaihuangia caeni</name>
    <dbReference type="NCBI Taxonomy" id="3042517"/>
    <lineage>
        <taxon>Bacteria</taxon>
        <taxon>Bacillati</taxon>
        <taxon>Actinomycetota</taxon>
        <taxon>Actinomycetes</taxon>
        <taxon>Micrococcales</taxon>
        <taxon>Microbacteriaceae</taxon>
        <taxon>Ruicaihuangia</taxon>
    </lineage>
</organism>
<dbReference type="Pfam" id="PF07690">
    <property type="entry name" value="MFS_1"/>
    <property type="match status" value="1"/>
</dbReference>
<name>A0AAW6T3D5_9MICO</name>
<dbReference type="InterPro" id="IPR020846">
    <property type="entry name" value="MFS_dom"/>
</dbReference>
<evidence type="ECO:0000313" key="8">
    <source>
        <dbReference type="EMBL" id="MDI2098257.1"/>
    </source>
</evidence>
<dbReference type="PRINTS" id="PR01035">
    <property type="entry name" value="TCRTETA"/>
</dbReference>
<dbReference type="CDD" id="cd17504">
    <property type="entry name" value="MFS_MMR_MDR_like"/>
    <property type="match status" value="1"/>
</dbReference>
<evidence type="ECO:0000256" key="6">
    <source>
        <dbReference type="SAM" id="Phobius"/>
    </source>
</evidence>
<feature type="transmembrane region" description="Helical" evidence="6">
    <location>
        <begin position="73"/>
        <end position="90"/>
    </location>
</feature>
<feature type="transmembrane region" description="Helical" evidence="6">
    <location>
        <begin position="219"/>
        <end position="238"/>
    </location>
</feature>
<feature type="transmembrane region" description="Helical" evidence="6">
    <location>
        <begin position="158"/>
        <end position="180"/>
    </location>
</feature>
<feature type="transmembrane region" description="Helical" evidence="6">
    <location>
        <begin position="102"/>
        <end position="123"/>
    </location>
</feature>
<keyword evidence="4 6" id="KW-0472">Membrane</keyword>
<comment type="subcellular location">
    <subcellularLocation>
        <location evidence="1">Cell membrane</location>
        <topology evidence="1">Multi-pass membrane protein</topology>
    </subcellularLocation>
</comment>
<keyword evidence="2 6" id="KW-0812">Transmembrane</keyword>
<dbReference type="GO" id="GO:0022857">
    <property type="term" value="F:transmembrane transporter activity"/>
    <property type="evidence" value="ECO:0007669"/>
    <property type="project" value="InterPro"/>
</dbReference>
<sequence>MGERLPPTASLPSGESVLSEAERRRLTRRPSDRAMIAALTATGLLAAFMQTIIVPVLPRLPELLDTSVADSQWVLISTLLASAVSTPVSGRLGDMYGKRRMVLVLLAILVAGSLISALSFTLIPMLVGRVLQGISLGVIALSISVLRDVIHPKNLPGAVALVSATLGVGGAVGLPIAGVIAENFDWHVLFWAAALTGVALFVVVLWIIPVSTLRTAGRFDYLGAVGLMIGLTCLLLAVSKGADWGWTSAPTLALLVGGAVVLVGWAAYELRHPSPLVDLRVNSRRPVLFTNLSSITVGFAFFVTSATLPVLLEAPTVNGIGLGQPLLITALCLMPSGLMMFFVSPLAARLSTARGPKTSLVLGSTVIAFAFVLGALLITEVWHVLLVSTVMGIGVGFAYAAQPTLIMNSVPATETAAANGLNAVMRTLGSAVSATVVGLILAGSRIDTPHGPLPTEDAYRTVFVMGAAVVVVGILLALFIPRRTQAYQHTSSIPIIEAGGEADPRS</sequence>
<dbReference type="EMBL" id="JASATX010000001">
    <property type="protein sequence ID" value="MDI2098257.1"/>
    <property type="molecule type" value="Genomic_DNA"/>
</dbReference>
<proteinExistence type="predicted"/>
<keyword evidence="9" id="KW-1185">Reference proteome</keyword>
<evidence type="ECO:0000256" key="3">
    <source>
        <dbReference type="ARBA" id="ARBA00022989"/>
    </source>
</evidence>
<evidence type="ECO:0000256" key="4">
    <source>
        <dbReference type="ARBA" id="ARBA00023136"/>
    </source>
</evidence>
<dbReference type="RefSeq" id="WP_281488005.1">
    <property type="nucleotide sequence ID" value="NZ_JASATX010000001.1"/>
</dbReference>
<feature type="transmembrane region" description="Helical" evidence="6">
    <location>
        <begin position="288"/>
        <end position="312"/>
    </location>
</feature>
<feature type="transmembrane region" description="Helical" evidence="6">
    <location>
        <begin position="129"/>
        <end position="146"/>
    </location>
</feature>
<evidence type="ECO:0000259" key="7">
    <source>
        <dbReference type="PROSITE" id="PS50850"/>
    </source>
</evidence>
<dbReference type="SUPFAM" id="SSF103473">
    <property type="entry name" value="MFS general substrate transporter"/>
    <property type="match status" value="1"/>
</dbReference>
<feature type="domain" description="Major facilitator superfamily (MFS) profile" evidence="7">
    <location>
        <begin position="35"/>
        <end position="485"/>
    </location>
</feature>
<evidence type="ECO:0000313" key="9">
    <source>
        <dbReference type="Proteomes" id="UP001321506"/>
    </source>
</evidence>
<dbReference type="AlphaFoldDB" id="A0AAW6T3D5"/>
<feature type="transmembrane region" description="Helical" evidence="6">
    <location>
        <begin position="186"/>
        <end position="207"/>
    </location>
</feature>
<reference evidence="8 9" key="1">
    <citation type="submission" date="2023-04" db="EMBL/GenBank/DDBJ databases">
        <title>Klugiella caeni sp. nov. isolated from the sludge of biochemical tank.</title>
        <authorList>
            <person name="Geng K."/>
        </authorList>
    </citation>
    <scope>NUCLEOTIDE SEQUENCE [LARGE SCALE GENOMIC DNA]</scope>
    <source>
        <strain evidence="8 9">YN-L-19</strain>
    </source>
</reference>
<feature type="transmembrane region" description="Helical" evidence="6">
    <location>
        <begin position="384"/>
        <end position="402"/>
    </location>
</feature>
<accession>A0AAW6T3D5</accession>
<dbReference type="InterPro" id="IPR011701">
    <property type="entry name" value="MFS"/>
</dbReference>
<dbReference type="InterPro" id="IPR036259">
    <property type="entry name" value="MFS_trans_sf"/>
</dbReference>
<dbReference type="Gene3D" id="1.20.1250.20">
    <property type="entry name" value="MFS general substrate transporter like domains"/>
    <property type="match status" value="1"/>
</dbReference>
<dbReference type="PANTHER" id="PTHR42718:SF35">
    <property type="entry name" value="BLL0718 PROTEIN"/>
    <property type="match status" value="1"/>
</dbReference>
<feature type="transmembrane region" description="Helical" evidence="6">
    <location>
        <begin position="34"/>
        <end position="53"/>
    </location>
</feature>
<evidence type="ECO:0000256" key="2">
    <source>
        <dbReference type="ARBA" id="ARBA00022692"/>
    </source>
</evidence>
<evidence type="ECO:0000256" key="1">
    <source>
        <dbReference type="ARBA" id="ARBA00004651"/>
    </source>
</evidence>
<evidence type="ECO:0000256" key="5">
    <source>
        <dbReference type="SAM" id="MobiDB-lite"/>
    </source>
</evidence>
<feature type="transmembrane region" description="Helical" evidence="6">
    <location>
        <begin position="244"/>
        <end position="268"/>
    </location>
</feature>
<feature type="transmembrane region" description="Helical" evidence="6">
    <location>
        <begin position="462"/>
        <end position="480"/>
    </location>
</feature>
<dbReference type="InterPro" id="IPR001958">
    <property type="entry name" value="Tet-R_TetA/multi-R_MdtG-like"/>
</dbReference>